<evidence type="ECO:0000313" key="7">
    <source>
        <dbReference type="EMBL" id="KAF4663636.1"/>
    </source>
</evidence>
<comment type="caution">
    <text evidence="6">The sequence shown here is derived from an EMBL/GenBank/DDBJ whole genome shotgun (WGS) entry which is preliminary data.</text>
</comment>
<dbReference type="AlphaFoldDB" id="A0A7J6LIB6"/>
<feature type="compositionally biased region" description="Basic and acidic residues" evidence="4">
    <location>
        <begin position="675"/>
        <end position="692"/>
    </location>
</feature>
<name>A0A7J6LIB6_PEROL</name>
<dbReference type="Proteomes" id="UP000570595">
    <property type="component" value="Unassembled WGS sequence"/>
</dbReference>
<reference evidence="8 9" key="1">
    <citation type="submission" date="2020-04" db="EMBL/GenBank/DDBJ databases">
        <title>Perkinsus olseni comparative genomics.</title>
        <authorList>
            <person name="Bogema D.R."/>
        </authorList>
    </citation>
    <scope>NUCLEOTIDE SEQUENCE [LARGE SCALE GENOMIC DNA]</scope>
    <source>
        <strain evidence="6">ATCC PRA-179</strain>
        <strain evidence="7">ATCC PRA-31</strain>
    </source>
</reference>
<feature type="region of interest" description="Disordered" evidence="4">
    <location>
        <begin position="664"/>
        <end position="706"/>
    </location>
</feature>
<dbReference type="Proteomes" id="UP000572268">
    <property type="component" value="Unassembled WGS sequence"/>
</dbReference>
<keyword evidence="2" id="KW-0963">Cytoplasm</keyword>
<organism evidence="6 8">
    <name type="scientific">Perkinsus olseni</name>
    <name type="common">Perkinsus atlanticus</name>
    <dbReference type="NCBI Taxonomy" id="32597"/>
    <lineage>
        <taxon>Eukaryota</taxon>
        <taxon>Sar</taxon>
        <taxon>Alveolata</taxon>
        <taxon>Perkinsozoa</taxon>
        <taxon>Perkinsea</taxon>
        <taxon>Perkinsida</taxon>
        <taxon>Perkinsidae</taxon>
        <taxon>Perkinsus</taxon>
    </lineage>
</organism>
<dbReference type="SUPFAM" id="SSF103657">
    <property type="entry name" value="BAR/IMD domain-like"/>
    <property type="match status" value="1"/>
</dbReference>
<protein>
    <recommendedName>
        <fullName evidence="5">FCH domain-containing protein</fullName>
    </recommendedName>
</protein>
<evidence type="ECO:0000256" key="1">
    <source>
        <dbReference type="ARBA" id="ARBA00004496"/>
    </source>
</evidence>
<sequence length="706" mass="77119">MADSPPTGTAEMKAGGSDVIAALGWPVTQPAEVPTVMAQGEETNAEVESEEAPTQTKGAHENLAEAVATAVPVSSQGSLVGDVADVHADNRDESTADKPSENTDDQATAGDNQTASMNGDDKQLSTTGSKFKDLLIDDFPGVCERLEQSHRLCDRLRIMLEERANVERSYAASLERLARKAKEAVVTPNAAIPGSETASSAFEGYIGSVMHRAEQSRQLAGDLAGEVVPSLGGTLKQHGQVYQRIRVDGMKLAASLQEQYRLHDETVLRYDDAAQRADHLMRDLAADTTHDPSSRLRLAVTAAEAARLASGCEEDYRKAVHKVNTERQRFVVHMDIIMDALQDMEVKRERCFKDALRKTLVYDAAWIRNVEYDLNQAIPGAEAVDPEGDTGQFARDRYAKRAQAIKGGVGRATLLEKVEVLPWLRLQQSLHPSKERPDPPEESNGSAGEESRAATVSQCDEFIESVWTGAAAPDDSKELVDGLRDYTVRMEFCKKLRSKAHRKAVLEGGMTSLLALAKTCGVALDLADQQMDGETAGQIAGVSLRISAVKEDGKRHSLMQELYYHPIWSRVMIWEDILLWAIANSCMDEQKKRAGWPEGDPADEPYMVSISNFGEILLHYGVQANNGRDLVVRCIARMEEPLGRGALDDVKATLLNSLAIAEVKEAQPATTPPSEEEKAGGKEEEKQDKCENAHTSNDAAREDVFA</sequence>
<feature type="domain" description="FCH" evidence="5">
    <location>
        <begin position="129"/>
        <end position="223"/>
    </location>
</feature>
<evidence type="ECO:0000313" key="8">
    <source>
        <dbReference type="Proteomes" id="UP000570595"/>
    </source>
</evidence>
<feature type="compositionally biased region" description="Polar residues" evidence="4">
    <location>
        <begin position="105"/>
        <end position="117"/>
    </location>
</feature>
<gene>
    <name evidence="7" type="ORF">FOL46_004649</name>
    <name evidence="6" type="ORF">FOZ61_005068</name>
</gene>
<dbReference type="GO" id="GO:0005886">
    <property type="term" value="C:plasma membrane"/>
    <property type="evidence" value="ECO:0007669"/>
    <property type="project" value="TreeGrafter"/>
</dbReference>
<feature type="region of interest" description="Disordered" evidence="4">
    <location>
        <begin position="31"/>
        <end position="59"/>
    </location>
</feature>
<dbReference type="OrthoDB" id="10255128at2759"/>
<dbReference type="Gene3D" id="1.20.1270.60">
    <property type="entry name" value="Arfaptin homology (AH) domain/BAR domain"/>
    <property type="match status" value="1"/>
</dbReference>
<dbReference type="InterPro" id="IPR001060">
    <property type="entry name" value="FCH_dom"/>
</dbReference>
<dbReference type="SMART" id="SM00055">
    <property type="entry name" value="FCH"/>
    <property type="match status" value="1"/>
</dbReference>
<evidence type="ECO:0000256" key="2">
    <source>
        <dbReference type="ARBA" id="ARBA00022490"/>
    </source>
</evidence>
<dbReference type="Pfam" id="PF00611">
    <property type="entry name" value="FCH"/>
    <property type="match status" value="1"/>
</dbReference>
<dbReference type="GO" id="GO:0043226">
    <property type="term" value="C:organelle"/>
    <property type="evidence" value="ECO:0007669"/>
    <property type="project" value="UniProtKB-ARBA"/>
</dbReference>
<dbReference type="GO" id="GO:0005737">
    <property type="term" value="C:cytoplasm"/>
    <property type="evidence" value="ECO:0007669"/>
    <property type="project" value="TreeGrafter"/>
</dbReference>
<dbReference type="PANTHER" id="PTHR23065">
    <property type="entry name" value="PROLINE-SERINE-THREONINE PHOSPHATASE INTERACTING PROTEIN 1"/>
    <property type="match status" value="1"/>
</dbReference>
<dbReference type="EMBL" id="JABAHT010000285">
    <property type="protein sequence ID" value="KAF4659022.1"/>
    <property type="molecule type" value="Genomic_DNA"/>
</dbReference>
<evidence type="ECO:0000256" key="3">
    <source>
        <dbReference type="ARBA" id="ARBA00022553"/>
    </source>
</evidence>
<dbReference type="PANTHER" id="PTHR23065:SF7">
    <property type="entry name" value="NOSTRIN, ISOFORM H"/>
    <property type="match status" value="1"/>
</dbReference>
<feature type="compositionally biased region" description="Basic and acidic residues" evidence="4">
    <location>
        <begin position="88"/>
        <end position="101"/>
    </location>
</feature>
<comment type="subcellular location">
    <subcellularLocation>
        <location evidence="1">Cytoplasm</location>
    </subcellularLocation>
</comment>
<feature type="region of interest" description="Disordered" evidence="4">
    <location>
        <begin position="88"/>
        <end position="125"/>
    </location>
</feature>
<evidence type="ECO:0000256" key="4">
    <source>
        <dbReference type="SAM" id="MobiDB-lite"/>
    </source>
</evidence>
<evidence type="ECO:0000313" key="9">
    <source>
        <dbReference type="Proteomes" id="UP000572268"/>
    </source>
</evidence>
<evidence type="ECO:0000313" key="6">
    <source>
        <dbReference type="EMBL" id="KAF4659022.1"/>
    </source>
</evidence>
<accession>A0A7J6LIB6</accession>
<proteinExistence type="predicted"/>
<dbReference type="EMBL" id="JABANN010000283">
    <property type="protein sequence ID" value="KAF4663636.1"/>
    <property type="molecule type" value="Genomic_DNA"/>
</dbReference>
<evidence type="ECO:0000259" key="5">
    <source>
        <dbReference type="SMART" id="SM00055"/>
    </source>
</evidence>
<dbReference type="InterPro" id="IPR027267">
    <property type="entry name" value="AH/BAR_dom_sf"/>
</dbReference>
<feature type="region of interest" description="Disordered" evidence="4">
    <location>
        <begin position="429"/>
        <end position="454"/>
    </location>
</feature>
<keyword evidence="3" id="KW-0597">Phosphoprotein</keyword>